<protein>
    <recommendedName>
        <fullName evidence="5">Ricin B lectin domain-containing protein</fullName>
    </recommendedName>
</protein>
<keyword evidence="4" id="KW-1185">Reference proteome</keyword>
<proteinExistence type="predicted"/>
<evidence type="ECO:0000256" key="1">
    <source>
        <dbReference type="SAM" id="MobiDB-lite"/>
    </source>
</evidence>
<feature type="compositionally biased region" description="Basic residues" evidence="1">
    <location>
        <begin position="195"/>
        <end position="209"/>
    </location>
</feature>
<evidence type="ECO:0000313" key="4">
    <source>
        <dbReference type="Proteomes" id="UP000034350"/>
    </source>
</evidence>
<evidence type="ECO:0008006" key="5">
    <source>
        <dbReference type="Google" id="ProtNLM"/>
    </source>
</evidence>
<feature type="region of interest" description="Disordered" evidence="1">
    <location>
        <begin position="186"/>
        <end position="209"/>
    </location>
</feature>
<evidence type="ECO:0000256" key="2">
    <source>
        <dbReference type="SAM" id="SignalP"/>
    </source>
</evidence>
<dbReference type="OMA" id="SATEWRI"/>
<dbReference type="EMBL" id="JPQZ01000010">
    <property type="protein sequence ID" value="KKO75857.1"/>
    <property type="molecule type" value="Genomic_DNA"/>
</dbReference>
<dbReference type="SMR" id="A0A0F9YTP2"/>
<dbReference type="CDD" id="cd00161">
    <property type="entry name" value="beta-trefoil_Ricin-like"/>
    <property type="match status" value="1"/>
</dbReference>
<organism evidence="3 4">
    <name type="scientific">Vairimorpha ceranae</name>
    <dbReference type="NCBI Taxonomy" id="40302"/>
    <lineage>
        <taxon>Eukaryota</taxon>
        <taxon>Fungi</taxon>
        <taxon>Fungi incertae sedis</taxon>
        <taxon>Microsporidia</taxon>
        <taxon>Nosematidae</taxon>
        <taxon>Vairimorpha</taxon>
    </lineage>
</organism>
<dbReference type="VEuPathDB" id="MicrosporidiaDB:G9O61_00g002820"/>
<feature type="signal peptide" evidence="2">
    <location>
        <begin position="1"/>
        <end position="22"/>
    </location>
</feature>
<reference evidence="3 4" key="1">
    <citation type="journal article" date="2015" name="Environ. Microbiol.">
        <title>Genome analyses suggest the presence of polyploidy and recent human-driven expansions in eight global populations of the honeybee pathogen Nosema ceranae.</title>
        <authorList>
            <person name="Pelin A."/>
            <person name="Selman M."/>
            <person name="Aris-Brosou S."/>
            <person name="Farinelli L."/>
            <person name="Corradi N."/>
        </authorList>
    </citation>
    <scope>NUCLEOTIDE SEQUENCE [LARGE SCALE GENOMIC DNA]</scope>
    <source>
        <strain evidence="3 4">PA08 1199</strain>
    </source>
</reference>
<dbReference type="InterPro" id="IPR035992">
    <property type="entry name" value="Ricin_B-like_lectins"/>
</dbReference>
<dbReference type="AlphaFoldDB" id="A0A0F9YTP2"/>
<feature type="compositionally biased region" description="Basic and acidic residues" evidence="1">
    <location>
        <begin position="142"/>
        <end position="152"/>
    </location>
</feature>
<feature type="chain" id="PRO_5002530562" description="Ricin B lectin domain-containing protein" evidence="2">
    <location>
        <begin position="23"/>
        <end position="209"/>
    </location>
</feature>
<dbReference type="RefSeq" id="XP_024331599.1">
    <property type="nucleotide sequence ID" value="XM_024473544.1"/>
</dbReference>
<name>A0A0F9YTP2_9MICR</name>
<evidence type="ECO:0000313" key="3">
    <source>
        <dbReference type="EMBL" id="KKO75857.1"/>
    </source>
</evidence>
<dbReference type="GeneID" id="36318438"/>
<dbReference type="VEuPathDB" id="MicrosporidiaDB:NCER_100581"/>
<sequence length="209" mass="24971">MLIFFRVISKMLILFLFSAIYSEELQFLVKGFGMYICTKDGYTLYGCSDKSYISKFLLEYDNNGKLFIISPKYNKIFDIANNESLILWPKHGGPNQVFELNWINNKEFMLMNREKCVVYNDVTNKFDYKDCKLGSERNKLFKVGPDEERPEQLTRPSLISPTHDNEHAEDDSCSCFDEPIRRKRRHRHHIDDPHYRRRGGHRHYRPMKR</sequence>
<keyword evidence="2" id="KW-0732">Signal</keyword>
<dbReference type="VEuPathDB" id="MicrosporidiaDB:AAJ76_100008081"/>
<dbReference type="SUPFAM" id="SSF50370">
    <property type="entry name" value="Ricin B-like lectins"/>
    <property type="match status" value="1"/>
</dbReference>
<comment type="caution">
    <text evidence="3">The sequence shown here is derived from an EMBL/GenBank/DDBJ whole genome shotgun (WGS) entry which is preliminary data.</text>
</comment>
<gene>
    <name evidence="3" type="ORF">AAJ76_100008081</name>
</gene>
<feature type="region of interest" description="Disordered" evidence="1">
    <location>
        <begin position="142"/>
        <end position="172"/>
    </location>
</feature>
<accession>A0A0F9YTP2</accession>
<dbReference type="Proteomes" id="UP000034350">
    <property type="component" value="Unassembled WGS sequence"/>
</dbReference>